<dbReference type="AlphaFoldDB" id="A0A367LC13"/>
<feature type="region of interest" description="Disordered" evidence="1">
    <location>
        <begin position="16"/>
        <end position="94"/>
    </location>
</feature>
<proteinExistence type="predicted"/>
<organism evidence="2 3">
    <name type="scientific">Ophiocordyceps polyrhachis-furcata BCC 54312</name>
    <dbReference type="NCBI Taxonomy" id="1330021"/>
    <lineage>
        <taxon>Eukaryota</taxon>
        <taxon>Fungi</taxon>
        <taxon>Dikarya</taxon>
        <taxon>Ascomycota</taxon>
        <taxon>Pezizomycotina</taxon>
        <taxon>Sordariomycetes</taxon>
        <taxon>Hypocreomycetidae</taxon>
        <taxon>Hypocreales</taxon>
        <taxon>Ophiocordycipitaceae</taxon>
        <taxon>Ophiocordyceps</taxon>
    </lineage>
</organism>
<evidence type="ECO:0000313" key="2">
    <source>
        <dbReference type="EMBL" id="RCI11956.1"/>
    </source>
</evidence>
<evidence type="ECO:0000313" key="3">
    <source>
        <dbReference type="Proteomes" id="UP000253664"/>
    </source>
</evidence>
<reference evidence="2 3" key="1">
    <citation type="journal article" date="2015" name="BMC Genomics">
        <title>Insights from the genome of Ophiocordyceps polyrhachis-furcata to pathogenicity and host specificity in insect fungi.</title>
        <authorList>
            <person name="Wichadakul D."/>
            <person name="Kobmoo N."/>
            <person name="Ingsriswang S."/>
            <person name="Tangphatsornruang S."/>
            <person name="Chantasingh D."/>
            <person name="Luangsa-ard J.J."/>
            <person name="Eurwilaichitr L."/>
        </authorList>
    </citation>
    <scope>NUCLEOTIDE SEQUENCE [LARGE SCALE GENOMIC DNA]</scope>
    <source>
        <strain evidence="2 3">BCC 54312</strain>
    </source>
</reference>
<dbReference type="EMBL" id="LKCN02000008">
    <property type="protein sequence ID" value="RCI11956.1"/>
    <property type="molecule type" value="Genomic_DNA"/>
</dbReference>
<feature type="compositionally biased region" description="Polar residues" evidence="1">
    <location>
        <begin position="47"/>
        <end position="57"/>
    </location>
</feature>
<accession>A0A367LC13</accession>
<protein>
    <submittedName>
        <fullName evidence="2">Uncharacterized protein</fullName>
    </submittedName>
</protein>
<name>A0A367LC13_9HYPO</name>
<sequence length="94" mass="10389">MASVFIGRETMVRLDEVDASPPSVENHYDRDETVDWEDPLQADSEGSIINRSKSAASDRSKPRKASSQATNSHKDSPQKGKRPTPSFWQDALGS</sequence>
<gene>
    <name evidence="2" type="ORF">L249_4592</name>
</gene>
<evidence type="ECO:0000256" key="1">
    <source>
        <dbReference type="SAM" id="MobiDB-lite"/>
    </source>
</evidence>
<comment type="caution">
    <text evidence="2">The sequence shown here is derived from an EMBL/GenBank/DDBJ whole genome shotgun (WGS) entry which is preliminary data.</text>
</comment>
<keyword evidence="3" id="KW-1185">Reference proteome</keyword>
<dbReference type="Proteomes" id="UP000253664">
    <property type="component" value="Unassembled WGS sequence"/>
</dbReference>